<dbReference type="Proteomes" id="UP000054877">
    <property type="component" value="Unassembled WGS sequence"/>
</dbReference>
<keyword evidence="3" id="KW-1185">Reference proteome</keyword>
<keyword evidence="2" id="KW-0255">Endonuclease</keyword>
<dbReference type="STRING" id="452.Lspi_0532"/>
<dbReference type="GO" id="GO:0004519">
    <property type="term" value="F:endonuclease activity"/>
    <property type="evidence" value="ECO:0007669"/>
    <property type="project" value="UniProtKB-KW"/>
</dbReference>
<gene>
    <name evidence="2" type="ORF">Lspi_0532</name>
</gene>
<organism evidence="2 3">
    <name type="scientific">Legionella spiritensis</name>
    <dbReference type="NCBI Taxonomy" id="452"/>
    <lineage>
        <taxon>Bacteria</taxon>
        <taxon>Pseudomonadati</taxon>
        <taxon>Pseudomonadota</taxon>
        <taxon>Gammaproteobacteria</taxon>
        <taxon>Legionellales</taxon>
        <taxon>Legionellaceae</taxon>
        <taxon>Legionella</taxon>
    </lineage>
</organism>
<protein>
    <submittedName>
        <fullName evidence="2">Secreted endonuclease</fullName>
    </submittedName>
</protein>
<dbReference type="OrthoDB" id="5647842at2"/>
<evidence type="ECO:0000313" key="2">
    <source>
        <dbReference type="EMBL" id="KTD65458.1"/>
    </source>
</evidence>
<keyword evidence="2" id="KW-0540">Nuclease</keyword>
<keyword evidence="2" id="KW-0378">Hydrolase</keyword>
<dbReference type="PATRIC" id="fig|452.5.peg.587"/>
<feature type="signal peptide" evidence="1">
    <location>
        <begin position="1"/>
        <end position="19"/>
    </location>
</feature>
<dbReference type="AlphaFoldDB" id="A0A0W0Z8M6"/>
<accession>A0A0W0Z8M6</accession>
<reference evidence="2 3" key="1">
    <citation type="submission" date="2015-11" db="EMBL/GenBank/DDBJ databases">
        <title>Genomic analysis of 38 Legionella species identifies large and diverse effector repertoires.</title>
        <authorList>
            <person name="Burstein D."/>
            <person name="Amaro F."/>
            <person name="Zusman T."/>
            <person name="Lifshitz Z."/>
            <person name="Cohen O."/>
            <person name="Gilbert J.A."/>
            <person name="Pupko T."/>
            <person name="Shuman H.A."/>
            <person name="Segal G."/>
        </authorList>
    </citation>
    <scope>NUCLEOTIDE SEQUENCE [LARGE SCALE GENOMIC DNA]</scope>
    <source>
        <strain evidence="2 3">Mt.St.Helens-9</strain>
    </source>
</reference>
<evidence type="ECO:0000313" key="3">
    <source>
        <dbReference type="Proteomes" id="UP000054877"/>
    </source>
</evidence>
<keyword evidence="1" id="KW-0732">Signal</keyword>
<name>A0A0W0Z8M6_LEGSP</name>
<sequence>MAKYLIMVCTMLMLNACVAQDEQYYRLNPQSLQKAIKNCPEKQPGTVSCERLQEIAFQVNQLAYQLQKNPQGFGQKILTLQQELAKQQEALKQNPEQPDLRAKIDKNRASLTQYLAIVKWLESPEG</sequence>
<dbReference type="RefSeq" id="WP_058482482.1">
    <property type="nucleotide sequence ID" value="NZ_CAAAII010000013.1"/>
</dbReference>
<proteinExistence type="predicted"/>
<evidence type="ECO:0000256" key="1">
    <source>
        <dbReference type="SAM" id="SignalP"/>
    </source>
</evidence>
<feature type="chain" id="PRO_5006918375" evidence="1">
    <location>
        <begin position="20"/>
        <end position="126"/>
    </location>
</feature>
<comment type="caution">
    <text evidence="2">The sequence shown here is derived from an EMBL/GenBank/DDBJ whole genome shotgun (WGS) entry which is preliminary data.</text>
</comment>
<dbReference type="EMBL" id="LNYX01000006">
    <property type="protein sequence ID" value="KTD65458.1"/>
    <property type="molecule type" value="Genomic_DNA"/>
</dbReference>